<reference evidence="1 2" key="1">
    <citation type="submission" date="2019-03" db="EMBL/GenBank/DDBJ databases">
        <title>Genomic Encyclopedia of Type Strains, Phase IV (KMG-IV): sequencing the most valuable type-strain genomes for metagenomic binning, comparative biology and taxonomic classification.</title>
        <authorList>
            <person name="Goeker M."/>
        </authorList>
    </citation>
    <scope>NUCLEOTIDE SEQUENCE [LARGE SCALE GENOMIC DNA]</scope>
    <source>
        <strain evidence="1 2">DSM 654</strain>
    </source>
</reference>
<keyword evidence="2" id="KW-1185">Reference proteome</keyword>
<dbReference type="Proteomes" id="UP000295110">
    <property type="component" value="Unassembled WGS sequence"/>
</dbReference>
<organism evidence="1 2">
    <name type="scientific">Roseateles saccharophilus</name>
    <name type="common">Pseudomonas saccharophila</name>
    <dbReference type="NCBI Taxonomy" id="304"/>
    <lineage>
        <taxon>Bacteria</taxon>
        <taxon>Pseudomonadati</taxon>
        <taxon>Pseudomonadota</taxon>
        <taxon>Betaproteobacteria</taxon>
        <taxon>Burkholderiales</taxon>
        <taxon>Sphaerotilaceae</taxon>
        <taxon>Roseateles</taxon>
    </lineage>
</organism>
<evidence type="ECO:0000313" key="1">
    <source>
        <dbReference type="EMBL" id="TCU93790.1"/>
    </source>
</evidence>
<gene>
    <name evidence="1" type="ORF">EV671_101849</name>
</gene>
<comment type="caution">
    <text evidence="1">The sequence shown here is derived from an EMBL/GenBank/DDBJ whole genome shotgun (WGS) entry which is preliminary data.</text>
</comment>
<dbReference type="AlphaFoldDB" id="A0A4R3USM9"/>
<proteinExistence type="predicted"/>
<name>A0A4R3USM9_ROSSA</name>
<dbReference type="OrthoDB" id="5524567at2"/>
<accession>A0A4R3USM9</accession>
<dbReference type="RefSeq" id="WP_132573275.1">
    <property type="nucleotide sequence ID" value="NZ_CBCSGL010000040.1"/>
</dbReference>
<evidence type="ECO:0000313" key="2">
    <source>
        <dbReference type="Proteomes" id="UP000295110"/>
    </source>
</evidence>
<sequence length="157" mass="17402">MRRLMRLLAGTAGVLVTLLLLSPWLLYAAMLASIEGRPAKPERMVPATEQARIWRLADGQGELRTEPMTPYGFAWELFAPTGQPAPGETLAYWVSRDFLQAQPHRNMLTWHLSNAALTIWLTRNWTAEELASAVAPIASKWPSPKTDSASVVPPAQL</sequence>
<protein>
    <submittedName>
        <fullName evidence="1">Uncharacterized protein</fullName>
    </submittedName>
</protein>
<dbReference type="EMBL" id="SMBU01000018">
    <property type="protein sequence ID" value="TCU93790.1"/>
    <property type="molecule type" value="Genomic_DNA"/>
</dbReference>